<reference evidence="2" key="1">
    <citation type="submission" date="2021-02" db="EMBL/GenBank/DDBJ databases">
        <authorList>
            <person name="Nowell W R."/>
        </authorList>
    </citation>
    <scope>NUCLEOTIDE SEQUENCE</scope>
    <source>
        <strain evidence="2">Ploen Becks lab</strain>
    </source>
</reference>
<dbReference type="OrthoDB" id="10043826at2759"/>
<proteinExistence type="predicted"/>
<gene>
    <name evidence="2" type="ORF">OXX778_LOCUS3311</name>
</gene>
<dbReference type="GO" id="GO:0006275">
    <property type="term" value="P:regulation of DNA replication"/>
    <property type="evidence" value="ECO:0007669"/>
    <property type="project" value="InterPro"/>
</dbReference>
<dbReference type="SUPFAM" id="SSF111469">
    <property type="entry name" value="Geminin coiled-coil domain"/>
    <property type="match status" value="1"/>
</dbReference>
<dbReference type="Gene3D" id="1.20.5.1180">
    <property type="entry name" value="Geminin coiled-coil domain"/>
    <property type="match status" value="1"/>
</dbReference>
<organism evidence="2 3">
    <name type="scientific">Brachionus calyciflorus</name>
    <dbReference type="NCBI Taxonomy" id="104777"/>
    <lineage>
        <taxon>Eukaryota</taxon>
        <taxon>Metazoa</taxon>
        <taxon>Spiralia</taxon>
        <taxon>Gnathifera</taxon>
        <taxon>Rotifera</taxon>
        <taxon>Eurotatoria</taxon>
        <taxon>Monogononta</taxon>
        <taxon>Pseudotrocha</taxon>
        <taxon>Ploima</taxon>
        <taxon>Brachionidae</taxon>
        <taxon>Brachionus</taxon>
    </lineage>
</organism>
<dbReference type="EMBL" id="CAJNOC010000287">
    <property type="protein sequence ID" value="CAF0739400.1"/>
    <property type="molecule type" value="Genomic_DNA"/>
</dbReference>
<dbReference type="Pfam" id="PF07412">
    <property type="entry name" value="Geminin"/>
    <property type="match status" value="1"/>
</dbReference>
<accession>A0A813NIV9</accession>
<dbReference type="Proteomes" id="UP000663879">
    <property type="component" value="Unassembled WGS sequence"/>
</dbReference>
<sequence length="105" mass="12263">MSNKSEIGVGCNLENEFSQDDEFLMKKLNLTQEQLELKSKNLDAFWKSVAETLRVDLKDLLDDNQELHKLKELMEEENQDLEKENCKLIKLVNEAKEICNQYVNG</sequence>
<keyword evidence="1" id="KW-0175">Coiled coil</keyword>
<dbReference type="InterPro" id="IPR022786">
    <property type="entry name" value="Geminin/Multicilin"/>
</dbReference>
<evidence type="ECO:0000256" key="1">
    <source>
        <dbReference type="SAM" id="Coils"/>
    </source>
</evidence>
<protein>
    <submittedName>
        <fullName evidence="2">Uncharacterized protein</fullName>
    </submittedName>
</protein>
<dbReference type="AlphaFoldDB" id="A0A813NIV9"/>
<evidence type="ECO:0000313" key="3">
    <source>
        <dbReference type="Proteomes" id="UP000663879"/>
    </source>
</evidence>
<name>A0A813NIV9_9BILA</name>
<keyword evidence="3" id="KW-1185">Reference proteome</keyword>
<evidence type="ECO:0000313" key="2">
    <source>
        <dbReference type="EMBL" id="CAF0739400.1"/>
    </source>
</evidence>
<comment type="caution">
    <text evidence="2">The sequence shown here is derived from an EMBL/GenBank/DDBJ whole genome shotgun (WGS) entry which is preliminary data.</text>
</comment>
<feature type="coiled-coil region" evidence="1">
    <location>
        <begin position="50"/>
        <end position="94"/>
    </location>
</feature>